<evidence type="ECO:0000313" key="2">
    <source>
        <dbReference type="WBParaSite" id="nRc.2.0.1.t09372-RA"/>
    </source>
</evidence>
<accession>A0A915I5G0</accession>
<sequence>IEKSKDFCLRQSATVGDCTSELDYREQHIWRFFRVALLRKSVKSKPSTHGRRQSIEFPELTKYTFLQQVHTVQPEGNGGPIPSRMFLIENSTVNDSIVANNDVIEVKIFIVVRFKVEFSRRSNELVDFMEFFIRTNRMEKCELITEKLSNGSKNLLFLVYVDSSSAKNTAFGTQIDVTKFMPPEYVQTVNSDVEIERPQTRIEYSRQIGQPAQYP</sequence>
<dbReference type="WBParaSite" id="nRc.2.0.1.t09372-RA">
    <property type="protein sequence ID" value="nRc.2.0.1.t09372-RA"/>
    <property type="gene ID" value="nRc.2.0.1.g09372"/>
</dbReference>
<evidence type="ECO:0000313" key="1">
    <source>
        <dbReference type="Proteomes" id="UP000887565"/>
    </source>
</evidence>
<dbReference type="Proteomes" id="UP000887565">
    <property type="component" value="Unplaced"/>
</dbReference>
<proteinExistence type="predicted"/>
<protein>
    <submittedName>
        <fullName evidence="2">Uncharacterized protein</fullName>
    </submittedName>
</protein>
<name>A0A915I5G0_ROMCU</name>
<keyword evidence="1" id="KW-1185">Reference proteome</keyword>
<organism evidence="1 2">
    <name type="scientific">Romanomermis culicivorax</name>
    <name type="common">Nematode worm</name>
    <dbReference type="NCBI Taxonomy" id="13658"/>
    <lineage>
        <taxon>Eukaryota</taxon>
        <taxon>Metazoa</taxon>
        <taxon>Ecdysozoa</taxon>
        <taxon>Nematoda</taxon>
        <taxon>Enoplea</taxon>
        <taxon>Dorylaimia</taxon>
        <taxon>Mermithida</taxon>
        <taxon>Mermithoidea</taxon>
        <taxon>Mermithidae</taxon>
        <taxon>Romanomermis</taxon>
    </lineage>
</organism>
<dbReference type="AlphaFoldDB" id="A0A915I5G0"/>
<reference evidence="2" key="1">
    <citation type="submission" date="2022-11" db="UniProtKB">
        <authorList>
            <consortium name="WormBaseParasite"/>
        </authorList>
    </citation>
    <scope>IDENTIFICATION</scope>
</reference>